<organism evidence="3 4">
    <name type="scientific">Tieghemostelium lacteum</name>
    <name type="common">Slime mold</name>
    <name type="synonym">Dictyostelium lacteum</name>
    <dbReference type="NCBI Taxonomy" id="361077"/>
    <lineage>
        <taxon>Eukaryota</taxon>
        <taxon>Amoebozoa</taxon>
        <taxon>Evosea</taxon>
        <taxon>Eumycetozoa</taxon>
        <taxon>Dictyostelia</taxon>
        <taxon>Dictyosteliales</taxon>
        <taxon>Raperosteliaceae</taxon>
        <taxon>Tieghemostelium</taxon>
    </lineage>
</organism>
<dbReference type="FunCoup" id="A0A151Z545">
    <property type="interactions" value="425"/>
</dbReference>
<accession>A0A151Z545</accession>
<dbReference type="InParanoid" id="A0A151Z545"/>
<dbReference type="OMA" id="DMPLSTF"/>
<keyword evidence="4" id="KW-1185">Reference proteome</keyword>
<evidence type="ECO:0000256" key="1">
    <source>
        <dbReference type="SAM" id="MobiDB-lite"/>
    </source>
</evidence>
<feature type="region of interest" description="Disordered" evidence="1">
    <location>
        <begin position="131"/>
        <end position="167"/>
    </location>
</feature>
<feature type="compositionally biased region" description="Basic and acidic residues" evidence="1">
    <location>
        <begin position="1"/>
        <end position="11"/>
    </location>
</feature>
<proteinExistence type="predicted"/>
<dbReference type="Proteomes" id="UP000076078">
    <property type="component" value="Unassembled WGS sequence"/>
</dbReference>
<keyword evidence="2" id="KW-0812">Transmembrane</keyword>
<comment type="caution">
    <text evidence="3">The sequence shown here is derived from an EMBL/GenBank/DDBJ whole genome shotgun (WGS) entry which is preliminary data.</text>
</comment>
<dbReference type="AlphaFoldDB" id="A0A151Z545"/>
<feature type="compositionally biased region" description="Pro residues" evidence="1">
    <location>
        <begin position="158"/>
        <end position="167"/>
    </location>
</feature>
<keyword evidence="2" id="KW-0472">Membrane</keyword>
<evidence type="ECO:0000256" key="2">
    <source>
        <dbReference type="SAM" id="Phobius"/>
    </source>
</evidence>
<gene>
    <name evidence="3" type="ORF">DLAC_10284</name>
</gene>
<feature type="region of interest" description="Disordered" evidence="1">
    <location>
        <begin position="1"/>
        <end position="26"/>
    </location>
</feature>
<feature type="compositionally biased region" description="Polar residues" evidence="1">
    <location>
        <begin position="15"/>
        <end position="26"/>
    </location>
</feature>
<dbReference type="OrthoDB" id="21084at2759"/>
<dbReference type="EMBL" id="LODT01000042">
    <property type="protein sequence ID" value="KYQ89058.1"/>
    <property type="molecule type" value="Genomic_DNA"/>
</dbReference>
<feature type="transmembrane region" description="Helical" evidence="2">
    <location>
        <begin position="93"/>
        <end position="114"/>
    </location>
</feature>
<evidence type="ECO:0000313" key="3">
    <source>
        <dbReference type="EMBL" id="KYQ89058.1"/>
    </source>
</evidence>
<evidence type="ECO:0000313" key="4">
    <source>
        <dbReference type="Proteomes" id="UP000076078"/>
    </source>
</evidence>
<keyword evidence="2" id="KW-1133">Transmembrane helix</keyword>
<name>A0A151Z545_TIELA</name>
<protein>
    <submittedName>
        <fullName evidence="3">Uncharacterized protein</fullName>
    </submittedName>
</protein>
<feature type="transmembrane region" description="Helical" evidence="2">
    <location>
        <begin position="49"/>
        <end position="72"/>
    </location>
</feature>
<sequence>MTNNENKENDNNNKSIGDTQSSMNEPQQSLVMSMLPKKIPSFLSKEMDISTFFMVSGGLAGLGFLGGIMLGFRKTGIRQTLRSAPPGAVSSALKALGAGTLLAIGSTTGLVYIIKHAYGINTVKEFGERLRNKDPSSIDNTKPPITITLDIPSEPKSIPQPPVKENH</sequence>
<reference evidence="3 4" key="1">
    <citation type="submission" date="2015-12" db="EMBL/GenBank/DDBJ databases">
        <title>Dictyostelia acquired genes for synthesis and detection of signals that induce cell-type specialization by lateral gene transfer from prokaryotes.</title>
        <authorList>
            <person name="Gloeckner G."/>
            <person name="Schaap P."/>
        </authorList>
    </citation>
    <scope>NUCLEOTIDE SEQUENCE [LARGE SCALE GENOMIC DNA]</scope>
    <source>
        <strain evidence="3 4">TK</strain>
    </source>
</reference>